<evidence type="ECO:0000259" key="7">
    <source>
        <dbReference type="Pfam" id="PF10075"/>
    </source>
</evidence>
<accession>V5HT67</accession>
<evidence type="ECO:0000256" key="3">
    <source>
        <dbReference type="ARBA" id="ARBA00022490"/>
    </source>
</evidence>
<keyword evidence="4" id="KW-0736">Signalosome</keyword>
<dbReference type="EMBL" id="BAUL01000035">
    <property type="protein sequence ID" value="GAD92690.1"/>
    <property type="molecule type" value="Genomic_DNA"/>
</dbReference>
<dbReference type="GO" id="GO:0008180">
    <property type="term" value="C:COP9 signalosome"/>
    <property type="evidence" value="ECO:0007669"/>
    <property type="project" value="UniProtKB-KW"/>
</dbReference>
<comment type="subcellular location">
    <subcellularLocation>
        <location evidence="2">Cytoplasm</location>
    </subcellularLocation>
    <subcellularLocation>
        <location evidence="1">Nucleus</location>
    </subcellularLocation>
</comment>
<dbReference type="OrthoDB" id="5351233at2759"/>
<reference evidence="9" key="1">
    <citation type="journal article" date="2014" name="Genome Announc.">
        <title>Draft genome sequence of the formaldehyde-resistant fungus Byssochlamys spectabilis No. 5 (anamorph Paecilomyces variotii No. 5) (NBRC109023).</title>
        <authorList>
            <person name="Oka T."/>
            <person name="Ekino K."/>
            <person name="Fukuda K."/>
            <person name="Nomura Y."/>
        </authorList>
    </citation>
    <scope>NUCLEOTIDE SEQUENCE [LARGE SCALE GENOMIC DNA]</scope>
    <source>
        <strain evidence="9">No. 5 / NBRC 109023</strain>
    </source>
</reference>
<gene>
    <name evidence="8" type="ORF">PVAR5_1283</name>
</gene>
<dbReference type="InterPro" id="IPR033464">
    <property type="entry name" value="CSN8_PSD8_EIF3K"/>
</dbReference>
<evidence type="ECO:0000256" key="2">
    <source>
        <dbReference type="ARBA" id="ARBA00004496"/>
    </source>
</evidence>
<protein>
    <submittedName>
        <fullName evidence="8">COP9 signalosome subunit 8 (CsnH), putative</fullName>
    </submittedName>
</protein>
<dbReference type="InterPro" id="IPR033205">
    <property type="entry name" value="COP9_CSN8"/>
</dbReference>
<dbReference type="GO" id="GO:0000338">
    <property type="term" value="P:protein deneddylation"/>
    <property type="evidence" value="ECO:0007669"/>
    <property type="project" value="InterPro"/>
</dbReference>
<feature type="region of interest" description="Disordered" evidence="6">
    <location>
        <begin position="274"/>
        <end position="346"/>
    </location>
</feature>
<evidence type="ECO:0000313" key="9">
    <source>
        <dbReference type="Proteomes" id="UP000018001"/>
    </source>
</evidence>
<dbReference type="GO" id="GO:0010387">
    <property type="term" value="P:COP9 signalosome assembly"/>
    <property type="evidence" value="ECO:0007669"/>
    <property type="project" value="InterPro"/>
</dbReference>
<dbReference type="GO" id="GO:0005737">
    <property type="term" value="C:cytoplasm"/>
    <property type="evidence" value="ECO:0007669"/>
    <property type="project" value="UniProtKB-SubCell"/>
</dbReference>
<evidence type="ECO:0000313" key="8">
    <source>
        <dbReference type="EMBL" id="GAD92690.1"/>
    </source>
</evidence>
<dbReference type="AlphaFoldDB" id="V5HT67"/>
<evidence type="ECO:0000256" key="5">
    <source>
        <dbReference type="ARBA" id="ARBA00023242"/>
    </source>
</evidence>
<dbReference type="PANTHER" id="PTHR13339">
    <property type="entry name" value="COP9 SIGNALOSOME COMPLEX SUBUNIT 8"/>
    <property type="match status" value="1"/>
</dbReference>
<name>V5HT67_BYSSN</name>
<comment type="caution">
    <text evidence="8">The sequence shown here is derived from an EMBL/GenBank/DDBJ whole genome shotgun (WGS) entry which is preliminary data.</text>
</comment>
<keyword evidence="5" id="KW-0539">Nucleus</keyword>
<dbReference type="InParanoid" id="V5HT67"/>
<dbReference type="eggNOG" id="ENOG502TFJH">
    <property type="taxonomic scope" value="Eukaryota"/>
</dbReference>
<proteinExistence type="predicted"/>
<evidence type="ECO:0000256" key="4">
    <source>
        <dbReference type="ARBA" id="ARBA00022790"/>
    </source>
</evidence>
<keyword evidence="3" id="KW-0963">Cytoplasm</keyword>
<evidence type="ECO:0000256" key="1">
    <source>
        <dbReference type="ARBA" id="ARBA00004123"/>
    </source>
</evidence>
<organism evidence="8 9">
    <name type="scientific">Byssochlamys spectabilis (strain No. 5 / NBRC 109023)</name>
    <name type="common">Paecilomyces variotii</name>
    <dbReference type="NCBI Taxonomy" id="1356009"/>
    <lineage>
        <taxon>Eukaryota</taxon>
        <taxon>Fungi</taxon>
        <taxon>Dikarya</taxon>
        <taxon>Ascomycota</taxon>
        <taxon>Pezizomycotina</taxon>
        <taxon>Eurotiomycetes</taxon>
        <taxon>Eurotiomycetidae</taxon>
        <taxon>Eurotiales</taxon>
        <taxon>Thermoascaceae</taxon>
        <taxon>Paecilomyces</taxon>
    </lineage>
</organism>
<feature type="domain" description="CSN8/PSMD8/EIF3K" evidence="7">
    <location>
        <begin position="138"/>
        <end position="273"/>
    </location>
</feature>
<dbReference type="HOGENOM" id="CLU_801662_0_0_1"/>
<dbReference type="Gene3D" id="1.25.40.990">
    <property type="match status" value="1"/>
</dbReference>
<keyword evidence="9" id="KW-1185">Reference proteome</keyword>
<dbReference type="Pfam" id="PF10075">
    <property type="entry name" value="CSN8_PSD8_EIF3K"/>
    <property type="match status" value="1"/>
</dbReference>
<sequence length="346" mass="38596">MGEYRRSRPAPQGGLYSRSWREVRKLVRGPFLVLRRLSQLRAAPRIVIKLIVPSTACVDSTDYFCLHTPLASSRLLVLSPSHTGHLMALPQLSKERLAEVLTSAPSPSALNDALSHYETDASLLFTDNEVTSDPELLSVFYSSYLISLLLINEIPEARMLSHRMPPTLVAKDQTLQNSVALLQAVWQNDHVQVYKVLRELPWPGPLEGIVQAYERSFQEKTFHDVSRAYEAIRPETAAAYLGYSGDSAATTLIESCTKRGWIWDEENKLLKPKVLPSERSKEAPRTNAYTGENSPQKEDKQASQVQRSPAKGALSHNTRIRSAAGRVRGPSSPHVYAPRETMGDPV</sequence>
<dbReference type="PANTHER" id="PTHR13339:SF0">
    <property type="entry name" value="COP9 SIGNALOSOME COMPLEX SUBUNIT 8"/>
    <property type="match status" value="1"/>
</dbReference>
<dbReference type="Proteomes" id="UP000018001">
    <property type="component" value="Unassembled WGS sequence"/>
</dbReference>
<evidence type="ECO:0000256" key="6">
    <source>
        <dbReference type="SAM" id="MobiDB-lite"/>
    </source>
</evidence>